<dbReference type="InterPro" id="IPR025965">
    <property type="entry name" value="FlgD/Vpr_Ig-like"/>
</dbReference>
<dbReference type="NCBIfam" id="TIGR04183">
    <property type="entry name" value="Por_Secre_tail"/>
    <property type="match status" value="1"/>
</dbReference>
<accession>A0A381VMQ1</accession>
<sequence>MGITAVNQNQINQFVDETGITYPILQDEQSGGAGPSGFGGVTYDDYYIPNQGSPYPRDFIVDQNGILVYANNEVDTEYMIYIIEDLLAGESLQTDEIKIIPAHLTLYPAYPNPFNPLTQIQYDLPEQTHVSLVIYDLLGREIRMLVSKIQRPGRYMIHWDGSNSAGMLVASGMYIYQLQSQNFITTKKIIYLK</sequence>
<organism evidence="2">
    <name type="scientific">marine metagenome</name>
    <dbReference type="NCBI Taxonomy" id="408172"/>
    <lineage>
        <taxon>unclassified sequences</taxon>
        <taxon>metagenomes</taxon>
        <taxon>ecological metagenomes</taxon>
    </lineage>
</organism>
<dbReference type="Gene3D" id="2.60.40.4070">
    <property type="match status" value="1"/>
</dbReference>
<dbReference type="AlphaFoldDB" id="A0A381VMQ1"/>
<evidence type="ECO:0000313" key="2">
    <source>
        <dbReference type="EMBL" id="SVA41321.1"/>
    </source>
</evidence>
<dbReference type="Pfam" id="PF13860">
    <property type="entry name" value="FlgD_ig"/>
    <property type="match status" value="1"/>
</dbReference>
<protein>
    <recommendedName>
        <fullName evidence="1">FlgD/Vpr Ig-like domain-containing protein</fullName>
    </recommendedName>
</protein>
<feature type="domain" description="FlgD/Vpr Ig-like" evidence="1">
    <location>
        <begin position="119"/>
        <end position="181"/>
    </location>
</feature>
<proteinExistence type="predicted"/>
<dbReference type="EMBL" id="UINC01009209">
    <property type="protein sequence ID" value="SVA41321.1"/>
    <property type="molecule type" value="Genomic_DNA"/>
</dbReference>
<evidence type="ECO:0000259" key="1">
    <source>
        <dbReference type="Pfam" id="PF13860"/>
    </source>
</evidence>
<dbReference type="SUPFAM" id="SSF52833">
    <property type="entry name" value="Thioredoxin-like"/>
    <property type="match status" value="1"/>
</dbReference>
<dbReference type="InterPro" id="IPR026444">
    <property type="entry name" value="Secre_tail"/>
</dbReference>
<reference evidence="2" key="1">
    <citation type="submission" date="2018-05" db="EMBL/GenBank/DDBJ databases">
        <authorList>
            <person name="Lanie J.A."/>
            <person name="Ng W.-L."/>
            <person name="Kazmierczak K.M."/>
            <person name="Andrzejewski T.M."/>
            <person name="Davidsen T.M."/>
            <person name="Wayne K.J."/>
            <person name="Tettelin H."/>
            <person name="Glass J.I."/>
            <person name="Rusch D."/>
            <person name="Podicherti R."/>
            <person name="Tsui H.-C.T."/>
            <person name="Winkler M.E."/>
        </authorList>
    </citation>
    <scope>NUCLEOTIDE SEQUENCE</scope>
</reference>
<name>A0A381VMQ1_9ZZZZ</name>
<gene>
    <name evidence="2" type="ORF">METZ01_LOCUS94175</name>
</gene>
<dbReference type="InterPro" id="IPR036249">
    <property type="entry name" value="Thioredoxin-like_sf"/>
</dbReference>
<dbReference type="Gene3D" id="3.40.30.10">
    <property type="entry name" value="Glutaredoxin"/>
    <property type="match status" value="1"/>
</dbReference>